<keyword evidence="3" id="KW-1185">Reference proteome</keyword>
<dbReference type="InterPro" id="IPR053521">
    <property type="entry name" value="McjB-like"/>
</dbReference>
<accession>A0A4R7VCR4</accession>
<name>A0A4R7VCR4_9PSEU</name>
<evidence type="ECO:0000259" key="1">
    <source>
        <dbReference type="Pfam" id="PF13471"/>
    </source>
</evidence>
<dbReference type="RefSeq" id="WP_243866708.1">
    <property type="nucleotide sequence ID" value="NZ_SOCP01000010.1"/>
</dbReference>
<dbReference type="AlphaFoldDB" id="A0A4R7VCR4"/>
<sequence length="143" mass="16219">MTAVAPPMTFRRRVRFTFELTRAVWWLTRIELALRRRTLPDVCAKLGIECDLRSADPPATDQVVLPRRTRTAVLACAYAVARWPMGGTCLRRCLVMGRRLRTLDPVLRIGVRREGELVVHSWLEIGGRTLDTTSAQYATLGNL</sequence>
<dbReference type="InterPro" id="IPR032708">
    <property type="entry name" value="McjB_C"/>
</dbReference>
<dbReference type="Proteomes" id="UP000294927">
    <property type="component" value="Unassembled WGS sequence"/>
</dbReference>
<reference evidence="2 3" key="1">
    <citation type="submission" date="2019-03" db="EMBL/GenBank/DDBJ databases">
        <title>Genomic Encyclopedia of Archaeal and Bacterial Type Strains, Phase II (KMG-II): from individual species to whole genera.</title>
        <authorList>
            <person name="Goeker M."/>
        </authorList>
    </citation>
    <scope>NUCLEOTIDE SEQUENCE [LARGE SCALE GENOMIC DNA]</scope>
    <source>
        <strain evidence="2 3">DSM 45499</strain>
    </source>
</reference>
<proteinExistence type="predicted"/>
<evidence type="ECO:0000313" key="3">
    <source>
        <dbReference type="Proteomes" id="UP000294927"/>
    </source>
</evidence>
<evidence type="ECO:0000313" key="2">
    <source>
        <dbReference type="EMBL" id="TDV46894.1"/>
    </source>
</evidence>
<gene>
    <name evidence="2" type="ORF">CLV71_11077</name>
</gene>
<comment type="caution">
    <text evidence="2">The sequence shown here is derived from an EMBL/GenBank/DDBJ whole genome shotgun (WGS) entry which is preliminary data.</text>
</comment>
<dbReference type="EMBL" id="SOCP01000010">
    <property type="protein sequence ID" value="TDV46894.1"/>
    <property type="molecule type" value="Genomic_DNA"/>
</dbReference>
<dbReference type="NCBIfam" id="NF033537">
    <property type="entry name" value="lasso_biosyn_B2"/>
    <property type="match status" value="1"/>
</dbReference>
<feature type="domain" description="Microcin J25-processing protein McjB C-terminal" evidence="1">
    <location>
        <begin position="27"/>
        <end position="133"/>
    </location>
</feature>
<protein>
    <submittedName>
        <fullName evidence="2">Transglutaminase superfamily protein</fullName>
    </submittedName>
</protein>
<organism evidence="2 3">
    <name type="scientific">Actinophytocola oryzae</name>
    <dbReference type="NCBI Taxonomy" id="502181"/>
    <lineage>
        <taxon>Bacteria</taxon>
        <taxon>Bacillati</taxon>
        <taxon>Actinomycetota</taxon>
        <taxon>Actinomycetes</taxon>
        <taxon>Pseudonocardiales</taxon>
        <taxon>Pseudonocardiaceae</taxon>
    </lineage>
</organism>
<dbReference type="Pfam" id="PF13471">
    <property type="entry name" value="Transglut_core3"/>
    <property type="match status" value="1"/>
</dbReference>